<name>A0A9W9YMN7_9CNID</name>
<dbReference type="OrthoDB" id="444379at2759"/>
<evidence type="ECO:0000313" key="1">
    <source>
        <dbReference type="EMBL" id="KAJ7358811.1"/>
    </source>
</evidence>
<organism evidence="1 2">
    <name type="scientific">Desmophyllum pertusum</name>
    <dbReference type="NCBI Taxonomy" id="174260"/>
    <lineage>
        <taxon>Eukaryota</taxon>
        <taxon>Metazoa</taxon>
        <taxon>Cnidaria</taxon>
        <taxon>Anthozoa</taxon>
        <taxon>Hexacorallia</taxon>
        <taxon>Scleractinia</taxon>
        <taxon>Caryophylliina</taxon>
        <taxon>Caryophylliidae</taxon>
        <taxon>Desmophyllum</taxon>
    </lineage>
</organism>
<sequence>MERRTGELREKIEIVNGEIQQLDMDLEEHQGERNVKYKELKKRRGNNVMGMVRTKTHA</sequence>
<dbReference type="Proteomes" id="UP001163046">
    <property type="component" value="Unassembled WGS sequence"/>
</dbReference>
<keyword evidence="2" id="KW-1185">Reference proteome</keyword>
<dbReference type="EMBL" id="MU827315">
    <property type="protein sequence ID" value="KAJ7358811.1"/>
    <property type="molecule type" value="Genomic_DNA"/>
</dbReference>
<accession>A0A9W9YMN7</accession>
<gene>
    <name evidence="1" type="ORF">OS493_021598</name>
</gene>
<protein>
    <submittedName>
        <fullName evidence="1">Uncharacterized protein</fullName>
    </submittedName>
</protein>
<proteinExistence type="predicted"/>
<evidence type="ECO:0000313" key="2">
    <source>
        <dbReference type="Proteomes" id="UP001163046"/>
    </source>
</evidence>
<reference evidence="1" key="1">
    <citation type="submission" date="2023-01" db="EMBL/GenBank/DDBJ databases">
        <title>Genome assembly of the deep-sea coral Lophelia pertusa.</title>
        <authorList>
            <person name="Herrera S."/>
            <person name="Cordes E."/>
        </authorList>
    </citation>
    <scope>NUCLEOTIDE SEQUENCE</scope>
    <source>
        <strain evidence="1">USNM1676648</strain>
        <tissue evidence="1">Polyp</tissue>
    </source>
</reference>
<comment type="caution">
    <text evidence="1">The sequence shown here is derived from an EMBL/GenBank/DDBJ whole genome shotgun (WGS) entry which is preliminary data.</text>
</comment>
<dbReference type="AlphaFoldDB" id="A0A9W9YMN7"/>